<name>A0A7X8YDX5_9MICC</name>
<dbReference type="InterPro" id="IPR050982">
    <property type="entry name" value="Auxin_biosynth/cation_transpt"/>
</dbReference>
<dbReference type="PRINTS" id="PR00368">
    <property type="entry name" value="FADPNR"/>
</dbReference>
<proteinExistence type="predicted"/>
<protein>
    <submittedName>
        <fullName evidence="2">NAD(P)/FAD-dependent oxidoreductase</fullName>
    </submittedName>
</protein>
<keyword evidence="1" id="KW-0560">Oxidoreductase</keyword>
<dbReference type="GO" id="GO:0004497">
    <property type="term" value="F:monooxygenase activity"/>
    <property type="evidence" value="ECO:0007669"/>
    <property type="project" value="TreeGrafter"/>
</dbReference>
<dbReference type="PANTHER" id="PTHR43539:SF78">
    <property type="entry name" value="FLAVIN-CONTAINING MONOOXYGENASE"/>
    <property type="match status" value="1"/>
</dbReference>
<dbReference type="NCBIfam" id="NF040505">
    <property type="entry name" value="ArsO_flavin_mono"/>
    <property type="match status" value="1"/>
</dbReference>
<dbReference type="Proteomes" id="UP000523139">
    <property type="component" value="Unassembled WGS sequence"/>
</dbReference>
<accession>A0A7X8YDX5</accession>
<organism evidence="2 3">
    <name type="scientific">Nesterenkonia sedimenti</name>
    <dbReference type="NCBI Taxonomy" id="1463632"/>
    <lineage>
        <taxon>Bacteria</taxon>
        <taxon>Bacillati</taxon>
        <taxon>Actinomycetota</taxon>
        <taxon>Actinomycetes</taxon>
        <taxon>Micrococcales</taxon>
        <taxon>Micrococcaceae</taxon>
        <taxon>Nesterenkonia</taxon>
    </lineage>
</organism>
<dbReference type="InterPro" id="IPR036188">
    <property type="entry name" value="FAD/NAD-bd_sf"/>
</dbReference>
<comment type="caution">
    <text evidence="2">The sequence shown here is derived from an EMBL/GenBank/DDBJ whole genome shotgun (WGS) entry which is preliminary data.</text>
</comment>
<evidence type="ECO:0000313" key="3">
    <source>
        <dbReference type="Proteomes" id="UP000523139"/>
    </source>
</evidence>
<keyword evidence="3" id="KW-1185">Reference proteome</keyword>
<dbReference type="EMBL" id="JABAHY010000005">
    <property type="protein sequence ID" value="NLS09821.1"/>
    <property type="molecule type" value="Genomic_DNA"/>
</dbReference>
<dbReference type="PRINTS" id="PR00469">
    <property type="entry name" value="PNDRDTASEII"/>
</dbReference>
<dbReference type="Pfam" id="PF13738">
    <property type="entry name" value="Pyr_redox_3"/>
    <property type="match status" value="1"/>
</dbReference>
<dbReference type="GO" id="GO:0050660">
    <property type="term" value="F:flavin adenine dinucleotide binding"/>
    <property type="evidence" value="ECO:0007669"/>
    <property type="project" value="TreeGrafter"/>
</dbReference>
<dbReference type="Gene3D" id="3.50.50.60">
    <property type="entry name" value="FAD/NAD(P)-binding domain"/>
    <property type="match status" value="1"/>
</dbReference>
<reference evidence="2 3" key="1">
    <citation type="submission" date="2020-04" db="EMBL/GenBank/DDBJ databases">
        <title>Nesterenkonia sp. nov., isolated from marine sediment.</title>
        <authorList>
            <person name="Zhang G."/>
        </authorList>
    </citation>
    <scope>NUCLEOTIDE SEQUENCE [LARGE SCALE GENOMIC DNA]</scope>
    <source>
        <strain evidence="2 3">MY13</strain>
    </source>
</reference>
<evidence type="ECO:0000256" key="1">
    <source>
        <dbReference type="ARBA" id="ARBA00023002"/>
    </source>
</evidence>
<evidence type="ECO:0000313" key="2">
    <source>
        <dbReference type="EMBL" id="NLS09821.1"/>
    </source>
</evidence>
<dbReference type="AlphaFoldDB" id="A0A7X8YDX5"/>
<gene>
    <name evidence="2" type="ORF">HGQ17_07330</name>
</gene>
<dbReference type="PANTHER" id="PTHR43539">
    <property type="entry name" value="FLAVIN-BINDING MONOOXYGENASE-LIKE PROTEIN (AFU_ORTHOLOGUE AFUA_4G09220)"/>
    <property type="match status" value="1"/>
</dbReference>
<sequence length="375" mass="39936">MTALGAVSRAVEVRDRADVAVIGGGQAGLAVGYYLRRAGLSFVILDDQDAPGGAWRHVWPSLRLFSPAEYSSLPGRLMPRTSGGNPDADHVIRYLADYEERYSLPVVRPVRVAQVIPTSEGFQLLTDAGQWRARAVVNTTGTWSQPFWPTVPGQRSFRGSQMHSADYRGPGKFKGQSVLVVGGANSAAQIAADLARAATVTWCLRGAPRYLPDDVDGRELFRVASQRVRALAAGEPDSGGVANLGDIVAVPPVKKARDAGLLIPHPMFERFTRDGVIWNDGSTRRVDAVIWATGFRPALRHLRAHDLRESDGTIRLDGTASPRIPGLYFAGYGDWTGPGSATLVGVGSTAKATVGAIAGDLESATTAAAISARAR</sequence>
<dbReference type="SUPFAM" id="SSF51905">
    <property type="entry name" value="FAD/NAD(P)-binding domain"/>
    <property type="match status" value="2"/>
</dbReference>